<dbReference type="OrthoDB" id="9804765at2"/>
<dbReference type="Pfam" id="PF14552">
    <property type="entry name" value="Tautomerase_2"/>
    <property type="match status" value="1"/>
</dbReference>
<dbReference type="InterPro" id="IPR037479">
    <property type="entry name" value="Tauto_MSAD"/>
</dbReference>
<dbReference type="STRING" id="1304275.C41B8_16279"/>
<dbReference type="PANTHER" id="PTHR38460:SF1">
    <property type="entry name" value="TAUTOMERASE YOLI-RELATED"/>
    <property type="match status" value="1"/>
</dbReference>
<dbReference type="EMBL" id="APNK01000037">
    <property type="protein sequence ID" value="KEZ76175.1"/>
    <property type="molecule type" value="Genomic_DNA"/>
</dbReference>
<gene>
    <name evidence="1" type="ORF">C41B8_16279</name>
</gene>
<accession>A0A084IHJ1</accession>
<organism evidence="1 2">
    <name type="scientific">Salinisphaera hydrothermalis (strain C41B8)</name>
    <dbReference type="NCBI Taxonomy" id="1304275"/>
    <lineage>
        <taxon>Bacteria</taxon>
        <taxon>Pseudomonadati</taxon>
        <taxon>Pseudomonadota</taxon>
        <taxon>Gammaproteobacteria</taxon>
        <taxon>Salinisphaerales</taxon>
        <taxon>Salinisphaeraceae</taxon>
        <taxon>Salinisphaera</taxon>
    </lineage>
</organism>
<dbReference type="AlphaFoldDB" id="A0A084IHJ1"/>
<comment type="caution">
    <text evidence="1">The sequence shown here is derived from an EMBL/GenBank/DDBJ whole genome shotgun (WGS) entry which is preliminary data.</text>
</comment>
<evidence type="ECO:0000313" key="1">
    <source>
        <dbReference type="EMBL" id="KEZ76175.1"/>
    </source>
</evidence>
<reference evidence="1 2" key="1">
    <citation type="submission" date="2013-03" db="EMBL/GenBank/DDBJ databases">
        <title>Salinisphaera hydrothermalis C41B8 Genome Sequencing.</title>
        <authorList>
            <person name="Li C."/>
            <person name="Lai Q."/>
            <person name="Shao Z."/>
        </authorList>
    </citation>
    <scope>NUCLEOTIDE SEQUENCE [LARGE SCALE GENOMIC DNA]</scope>
    <source>
        <strain evidence="1 2">C41B8</strain>
    </source>
</reference>
<proteinExistence type="predicted"/>
<dbReference type="Proteomes" id="UP000028302">
    <property type="component" value="Unassembled WGS sequence"/>
</dbReference>
<keyword evidence="2" id="KW-1185">Reference proteome</keyword>
<dbReference type="SUPFAM" id="SSF55331">
    <property type="entry name" value="Tautomerase/MIF"/>
    <property type="match status" value="1"/>
</dbReference>
<dbReference type="Gene3D" id="3.30.429.10">
    <property type="entry name" value="Macrophage Migration Inhibitory Factor"/>
    <property type="match status" value="1"/>
</dbReference>
<dbReference type="RefSeq" id="WP_037340624.1">
    <property type="nucleotide sequence ID" value="NZ_APNK01000037.1"/>
</dbReference>
<dbReference type="eggNOG" id="COG1942">
    <property type="taxonomic scope" value="Bacteria"/>
</dbReference>
<name>A0A084IHJ1_SALHC</name>
<protein>
    <submittedName>
        <fullName evidence="1">4-oxalocrotonate tautomerase</fullName>
    </submittedName>
</protein>
<dbReference type="InterPro" id="IPR014347">
    <property type="entry name" value="Tautomerase/MIF_sf"/>
</dbReference>
<dbReference type="PANTHER" id="PTHR38460">
    <property type="entry name" value="TAUTOMERASE YOLI-RELATED"/>
    <property type="match status" value="1"/>
</dbReference>
<sequence length="122" mass="13748">MPFVNIAILEGHDRDYAQAVADSVNEAAITALDFPADDRYQLIQEYAPHALQLQTRTADRVMLHLVLRSGKTDEQKKAFYRRVTENLAARPGIDPHNVMITMTENNDIDWSFADGKASFLEG</sequence>
<evidence type="ECO:0000313" key="2">
    <source>
        <dbReference type="Proteomes" id="UP000028302"/>
    </source>
</evidence>